<organism evidence="2 3">
    <name type="scientific">Hyaloscypha bicolor E</name>
    <dbReference type="NCBI Taxonomy" id="1095630"/>
    <lineage>
        <taxon>Eukaryota</taxon>
        <taxon>Fungi</taxon>
        <taxon>Dikarya</taxon>
        <taxon>Ascomycota</taxon>
        <taxon>Pezizomycotina</taxon>
        <taxon>Leotiomycetes</taxon>
        <taxon>Helotiales</taxon>
        <taxon>Hyaloscyphaceae</taxon>
        <taxon>Hyaloscypha</taxon>
        <taxon>Hyaloscypha bicolor</taxon>
    </lineage>
</organism>
<dbReference type="AlphaFoldDB" id="A0A2J6STJ1"/>
<reference evidence="2 3" key="1">
    <citation type="submission" date="2016-04" db="EMBL/GenBank/DDBJ databases">
        <title>A degradative enzymes factory behind the ericoid mycorrhizal symbiosis.</title>
        <authorList>
            <consortium name="DOE Joint Genome Institute"/>
            <person name="Martino E."/>
            <person name="Morin E."/>
            <person name="Grelet G."/>
            <person name="Kuo A."/>
            <person name="Kohler A."/>
            <person name="Daghino S."/>
            <person name="Barry K."/>
            <person name="Choi C."/>
            <person name="Cichocki N."/>
            <person name="Clum A."/>
            <person name="Copeland A."/>
            <person name="Hainaut M."/>
            <person name="Haridas S."/>
            <person name="Labutti K."/>
            <person name="Lindquist E."/>
            <person name="Lipzen A."/>
            <person name="Khouja H.-R."/>
            <person name="Murat C."/>
            <person name="Ohm R."/>
            <person name="Olson A."/>
            <person name="Spatafora J."/>
            <person name="Veneault-Fourrey C."/>
            <person name="Henrissat B."/>
            <person name="Grigoriev I."/>
            <person name="Martin F."/>
            <person name="Perotto S."/>
        </authorList>
    </citation>
    <scope>NUCLEOTIDE SEQUENCE [LARGE SCALE GENOMIC DNA]</scope>
    <source>
        <strain evidence="2 3">E</strain>
    </source>
</reference>
<keyword evidence="3" id="KW-1185">Reference proteome</keyword>
<dbReference type="Proteomes" id="UP000235371">
    <property type="component" value="Unassembled WGS sequence"/>
</dbReference>
<evidence type="ECO:0000256" key="1">
    <source>
        <dbReference type="SAM" id="SignalP"/>
    </source>
</evidence>
<feature type="signal peptide" evidence="1">
    <location>
        <begin position="1"/>
        <end position="18"/>
    </location>
</feature>
<proteinExistence type="predicted"/>
<keyword evidence="1" id="KW-0732">Signal</keyword>
<evidence type="ECO:0000313" key="3">
    <source>
        <dbReference type="Proteomes" id="UP000235371"/>
    </source>
</evidence>
<evidence type="ECO:0008006" key="4">
    <source>
        <dbReference type="Google" id="ProtNLM"/>
    </source>
</evidence>
<feature type="chain" id="PRO_5014317040" description="C2H2-type domain-containing protein" evidence="1">
    <location>
        <begin position="19"/>
        <end position="241"/>
    </location>
</feature>
<gene>
    <name evidence="2" type="ORF">K444DRAFT_618526</name>
</gene>
<accession>A0A2J6STJ1</accession>
<protein>
    <recommendedName>
        <fullName evidence="4">C2H2-type domain-containing protein</fullName>
    </recommendedName>
</protein>
<dbReference type="EMBL" id="KZ613866">
    <property type="protein sequence ID" value="PMD54062.1"/>
    <property type="molecule type" value="Genomic_DNA"/>
</dbReference>
<dbReference type="InParanoid" id="A0A2J6STJ1"/>
<name>A0A2J6STJ1_9HELO</name>
<dbReference type="GeneID" id="36589417"/>
<sequence length="241" mass="27943">MFLIPIVLHLCTCGCNRGSNSYFILGNSVRLHTRTKHYNNTPYLASSRPTTRSLEKQFSDYTNYHNSGEKRLSKPKAAFPAHPPGLFGLHGGCNNDRGSARSTVSIALRRSDRYVKLRSDRRCDKDFDLDPGFWHSRPYTGHHPAHGRDYDLKQIAWPFSDVVRTRPVCCEHQPRMHPRRRQYHYSRDPLIPYYSPNRIRDLNCKHLFHGDFGITSTLDNSNERIVQDQDSELVACLQLFL</sequence>
<evidence type="ECO:0000313" key="2">
    <source>
        <dbReference type="EMBL" id="PMD54062.1"/>
    </source>
</evidence>
<dbReference type="RefSeq" id="XP_024730966.1">
    <property type="nucleotide sequence ID" value="XM_024881340.1"/>
</dbReference>